<comment type="similarity">
    <text evidence="1 5 6 7">Belongs to the histidinol dehydrogenase family.</text>
</comment>
<dbReference type="EMBL" id="JAHZST010000005">
    <property type="protein sequence ID" value="MBW8183932.1"/>
    <property type="molecule type" value="Genomic_DNA"/>
</dbReference>
<dbReference type="PIRSF" id="PIRSF000099">
    <property type="entry name" value="Histidinol_dh"/>
    <property type="match status" value="1"/>
</dbReference>
<dbReference type="Gene3D" id="3.40.50.1980">
    <property type="entry name" value="Nitrogenase molybdenum iron protein domain"/>
    <property type="match status" value="2"/>
</dbReference>
<dbReference type="EC" id="1.1.1.23" evidence="5"/>
<dbReference type="PRINTS" id="PR00083">
    <property type="entry name" value="HOLDHDRGNASE"/>
</dbReference>
<comment type="pathway">
    <text evidence="5">Amino-acid biosynthesis; L-histidine biosynthesis; L-histidine from 5-phospho-alpha-D-ribose 1-diphosphate: step 9/9.</text>
</comment>
<proteinExistence type="inferred from homology"/>
<keyword evidence="4 5" id="KW-0560">Oxidoreductase</keyword>
<dbReference type="HAMAP" id="MF_01024">
    <property type="entry name" value="HisD"/>
    <property type="match status" value="1"/>
</dbReference>
<feature type="binding site" evidence="5">
    <location>
        <position position="127"/>
    </location>
    <ligand>
        <name>NAD(+)</name>
        <dbReference type="ChEBI" id="CHEBI:57540"/>
    </ligand>
</feature>
<evidence type="ECO:0000256" key="5">
    <source>
        <dbReference type="HAMAP-Rule" id="MF_01024"/>
    </source>
</evidence>
<feature type="active site" description="Proton acceptor" evidence="5">
    <location>
        <position position="325"/>
    </location>
</feature>
<feature type="binding site" evidence="5">
    <location>
        <position position="260"/>
    </location>
    <ligand>
        <name>substrate</name>
    </ligand>
</feature>
<keyword evidence="5" id="KW-0520">NAD</keyword>
<dbReference type="Pfam" id="PF00815">
    <property type="entry name" value="Histidinol_dh"/>
    <property type="match status" value="1"/>
</dbReference>
<sequence length="433" mass="46193">MEIFNWSQLTQSEQQTALARSPLVGDADMEQNVLDIINRVQADKDTALADFNLKFDGIKTQNLKLCVDEIEAASSRVSSEIKQAISQAITNINAFHKAQAFTPVEVETQAGVRCELRSEAIEKVGLYIPGGSAPLISTVLMLALPAQIAGCQQRVLVSPPPIDDAIIYAAQECGITDIFQVGGAQAIAAMAFGTETIPAVDKIFGPGNRYVTEAKRLVSQDSRCVVSIDMPAGPSEVLVIADSDANPDFIAADLLSQAEHGPDSQVMLVTDSSPLAEQVNASLKQQLAQLSRWEIAVTALSASRILLVNDMDEAVQVSNRYGPEHLIIQTQAPRELLNKVRAAGSVFLGAYTPESVGDYASGTNHVLPTYGYSRAVSSLSLADFSRRFTVQELSADGLQGLGQTVMALAAAEQLDAHKNAIAIRLASLAGESL</sequence>
<keyword evidence="3 5" id="KW-0862">Zinc</keyword>
<dbReference type="GO" id="GO:0004399">
    <property type="term" value="F:histidinol dehydrogenase activity"/>
    <property type="evidence" value="ECO:0007669"/>
    <property type="project" value="UniProtKB-EC"/>
</dbReference>
<dbReference type="InterPro" id="IPR016161">
    <property type="entry name" value="Ald_DH/histidinol_DH"/>
</dbReference>
<feature type="binding site" evidence="5">
    <location>
        <position position="417"/>
    </location>
    <ligand>
        <name>substrate</name>
    </ligand>
</feature>
<evidence type="ECO:0000256" key="7">
    <source>
        <dbReference type="RuleBase" id="RU004175"/>
    </source>
</evidence>
<evidence type="ECO:0000256" key="6">
    <source>
        <dbReference type="PIRNR" id="PIRNR000099"/>
    </source>
</evidence>
<feature type="binding site" evidence="5">
    <location>
        <position position="358"/>
    </location>
    <ligand>
        <name>Zn(2+)</name>
        <dbReference type="ChEBI" id="CHEBI:29105"/>
    </ligand>
</feature>
<keyword evidence="9" id="KW-1185">Reference proteome</keyword>
<dbReference type="PANTHER" id="PTHR21256">
    <property type="entry name" value="HISTIDINOL DEHYDROGENASE HDH"/>
    <property type="match status" value="1"/>
</dbReference>
<comment type="catalytic activity">
    <reaction evidence="5">
        <text>L-histidinol + 2 NAD(+) + H2O = L-histidine + 2 NADH + 3 H(+)</text>
        <dbReference type="Rhea" id="RHEA:20641"/>
        <dbReference type="ChEBI" id="CHEBI:15377"/>
        <dbReference type="ChEBI" id="CHEBI:15378"/>
        <dbReference type="ChEBI" id="CHEBI:57540"/>
        <dbReference type="ChEBI" id="CHEBI:57595"/>
        <dbReference type="ChEBI" id="CHEBI:57699"/>
        <dbReference type="ChEBI" id="CHEBI:57945"/>
        <dbReference type="EC" id="1.1.1.23"/>
    </reaction>
</comment>
<feature type="binding site" evidence="5">
    <location>
        <position position="358"/>
    </location>
    <ligand>
        <name>substrate</name>
    </ligand>
</feature>
<dbReference type="PANTHER" id="PTHR21256:SF2">
    <property type="entry name" value="HISTIDINE BIOSYNTHESIS TRIFUNCTIONAL PROTEIN"/>
    <property type="match status" value="1"/>
</dbReference>
<feature type="binding site" evidence="5">
    <location>
        <position position="257"/>
    </location>
    <ligand>
        <name>substrate</name>
    </ligand>
</feature>
<protein>
    <recommendedName>
        <fullName evidence="5">Histidinol dehydrogenase</fullName>
        <shortName evidence="5">HDH</shortName>
        <ecNumber evidence="5">1.1.1.23</ecNumber>
    </recommendedName>
</protein>
<accession>A0ABS7E2R9</accession>
<dbReference type="RefSeq" id="WP_220109489.1">
    <property type="nucleotide sequence ID" value="NZ_JAHZST010000005.1"/>
</dbReference>
<dbReference type="NCBIfam" id="TIGR00069">
    <property type="entry name" value="hisD"/>
    <property type="match status" value="1"/>
</dbReference>
<dbReference type="PROSITE" id="PS00611">
    <property type="entry name" value="HISOL_DEHYDROGENASE"/>
    <property type="match status" value="1"/>
</dbReference>
<feature type="binding site" evidence="5">
    <location>
        <position position="417"/>
    </location>
    <ligand>
        <name>Zn(2+)</name>
        <dbReference type="ChEBI" id="CHEBI:29105"/>
    </ligand>
</feature>
<feature type="binding site" evidence="5">
    <location>
        <position position="260"/>
    </location>
    <ligand>
        <name>Zn(2+)</name>
        <dbReference type="ChEBI" id="CHEBI:29105"/>
    </ligand>
</feature>
<evidence type="ECO:0000256" key="3">
    <source>
        <dbReference type="ARBA" id="ARBA00022833"/>
    </source>
</evidence>
<keyword evidence="5" id="KW-0028">Amino-acid biosynthesis</keyword>
<dbReference type="CDD" id="cd06572">
    <property type="entry name" value="Histidinol_dh"/>
    <property type="match status" value="1"/>
</dbReference>
<comment type="function">
    <text evidence="5">Catalyzes the sequential NAD-dependent oxidations of L-histidinol to L-histidinaldehyde and then to L-histidine.</text>
</comment>
<comment type="caution">
    <text evidence="8">The sequence shown here is derived from an EMBL/GenBank/DDBJ whole genome shotgun (WGS) entry which is preliminary data.</text>
</comment>
<feature type="binding site" evidence="5">
    <location>
        <position position="235"/>
    </location>
    <ligand>
        <name>substrate</name>
    </ligand>
</feature>
<evidence type="ECO:0000256" key="4">
    <source>
        <dbReference type="ARBA" id="ARBA00023002"/>
    </source>
</evidence>
<feature type="binding site" evidence="5">
    <location>
        <position position="185"/>
    </location>
    <ligand>
        <name>NAD(+)</name>
        <dbReference type="ChEBI" id="CHEBI:57540"/>
    </ligand>
</feature>
<dbReference type="InterPro" id="IPR022695">
    <property type="entry name" value="Histidinol_DH_monofunct"/>
</dbReference>
<dbReference type="SUPFAM" id="SSF53720">
    <property type="entry name" value="ALDH-like"/>
    <property type="match status" value="1"/>
</dbReference>
<feature type="active site" description="Proton acceptor" evidence="5">
    <location>
        <position position="324"/>
    </location>
</feature>
<gene>
    <name evidence="5 8" type="primary">hisD</name>
    <name evidence="8" type="ORF">K0625_09630</name>
</gene>
<feature type="binding site" evidence="5">
    <location>
        <position position="325"/>
    </location>
    <ligand>
        <name>substrate</name>
    </ligand>
</feature>
<feature type="binding site" evidence="5">
    <location>
        <position position="412"/>
    </location>
    <ligand>
        <name>substrate</name>
    </ligand>
</feature>
<dbReference type="Gene3D" id="1.20.5.1300">
    <property type="match status" value="1"/>
</dbReference>
<keyword evidence="5" id="KW-0368">Histidine biosynthesis</keyword>
<evidence type="ECO:0000313" key="8">
    <source>
        <dbReference type="EMBL" id="MBW8183932.1"/>
    </source>
</evidence>
<evidence type="ECO:0000256" key="1">
    <source>
        <dbReference type="ARBA" id="ARBA00010178"/>
    </source>
</evidence>
<dbReference type="InterPro" id="IPR001692">
    <property type="entry name" value="Histidinol_DH_CS"/>
</dbReference>
<feature type="binding site" evidence="5">
    <location>
        <position position="257"/>
    </location>
    <ligand>
        <name>Zn(2+)</name>
        <dbReference type="ChEBI" id="CHEBI:29105"/>
    </ligand>
</feature>
<dbReference type="InterPro" id="IPR012131">
    <property type="entry name" value="Hstdl_DH"/>
</dbReference>
<evidence type="ECO:0000256" key="2">
    <source>
        <dbReference type="ARBA" id="ARBA00022723"/>
    </source>
</evidence>
<organism evidence="8 9">
    <name type="scientific">Shewanella nanhaiensis</name>
    <dbReference type="NCBI Taxonomy" id="2864872"/>
    <lineage>
        <taxon>Bacteria</taxon>
        <taxon>Pseudomonadati</taxon>
        <taxon>Pseudomonadota</taxon>
        <taxon>Gammaproteobacteria</taxon>
        <taxon>Alteromonadales</taxon>
        <taxon>Shewanellaceae</taxon>
        <taxon>Shewanella</taxon>
    </lineage>
</organism>
<comment type="cofactor">
    <cofactor evidence="5">
        <name>Zn(2+)</name>
        <dbReference type="ChEBI" id="CHEBI:29105"/>
    </cofactor>
    <text evidence="5">Binds 1 zinc ion per subunit.</text>
</comment>
<reference evidence="8 9" key="1">
    <citation type="submission" date="2021-07" db="EMBL/GenBank/DDBJ databases">
        <title>Shewanella sp. nov, isolated from SCS.</title>
        <authorList>
            <person name="Cao W.R."/>
        </authorList>
    </citation>
    <scope>NUCLEOTIDE SEQUENCE [LARGE SCALE GENOMIC DNA]</scope>
    <source>
        <strain evidence="8 9">NR704-98</strain>
    </source>
</reference>
<evidence type="ECO:0000313" key="9">
    <source>
        <dbReference type="Proteomes" id="UP001195963"/>
    </source>
</evidence>
<feature type="binding site" evidence="5">
    <location>
        <position position="208"/>
    </location>
    <ligand>
        <name>NAD(+)</name>
        <dbReference type="ChEBI" id="CHEBI:57540"/>
    </ligand>
</feature>
<keyword evidence="2 5" id="KW-0479">Metal-binding</keyword>
<dbReference type="Proteomes" id="UP001195963">
    <property type="component" value="Unassembled WGS sequence"/>
</dbReference>
<name>A0ABS7E2R9_9GAMM</name>